<dbReference type="EMBL" id="GIDH01001204">
    <property type="protein sequence ID" value="NOV53147.1"/>
    <property type="molecule type" value="Transcribed_RNA"/>
</dbReference>
<evidence type="ECO:0000256" key="1">
    <source>
        <dbReference type="SAM" id="SignalP"/>
    </source>
</evidence>
<dbReference type="AlphaFoldDB" id="A0A6M2E899"/>
<feature type="chain" id="PRO_5026778044" evidence="1">
    <location>
        <begin position="24"/>
        <end position="155"/>
    </location>
</feature>
<sequence length="155" mass="17516">MRWLLLGCATLLIIVFELEDVFGVEMIGQQPIALPIPFSNFTRTSRRPQNARNVTGLNGTCLSSSECRNGLCCVLQPARRTCQPLANFGAPCTEAQLKGGYYYGHCPCLAGTCQVSERYQGPFWGSSHPSHRGHQRYPTVLNYLFYRYHHRRCTL</sequence>
<name>A0A6M2E899_9ACAR</name>
<reference evidence="2" key="1">
    <citation type="submission" date="2019-12" db="EMBL/GenBank/DDBJ databases">
        <title>The sialotranscriptome of the gopher-tortoise tick, Amblyomma tuberculatum.</title>
        <authorList>
            <person name="Karim S."/>
            <person name="Andersen J."/>
            <person name="Kumar D."/>
            <person name="Adamson S."/>
            <person name="Ennen J."/>
            <person name="Qualis C.P."/>
            <person name="Ribeiro J.M.C."/>
        </authorList>
    </citation>
    <scope>NUCLEOTIDE SEQUENCE</scope>
    <source>
        <strain evidence="2">Removed</strain>
        <tissue evidence="2">Salivary glands</tissue>
    </source>
</reference>
<evidence type="ECO:0000313" key="2">
    <source>
        <dbReference type="EMBL" id="NOV53147.1"/>
    </source>
</evidence>
<keyword evidence="1" id="KW-0732">Signal</keyword>
<dbReference type="Gene3D" id="2.10.80.10">
    <property type="entry name" value="Lipase, subunit A"/>
    <property type="match status" value="1"/>
</dbReference>
<accession>A0A6M2E899</accession>
<proteinExistence type="predicted"/>
<organism evidence="2">
    <name type="scientific">Amblyomma tuberculatum</name>
    <dbReference type="NCBI Taxonomy" id="48802"/>
    <lineage>
        <taxon>Eukaryota</taxon>
        <taxon>Metazoa</taxon>
        <taxon>Ecdysozoa</taxon>
        <taxon>Arthropoda</taxon>
        <taxon>Chelicerata</taxon>
        <taxon>Arachnida</taxon>
        <taxon>Acari</taxon>
        <taxon>Parasitiformes</taxon>
        <taxon>Ixodida</taxon>
        <taxon>Ixodoidea</taxon>
        <taxon>Ixodidae</taxon>
        <taxon>Amblyomminae</taxon>
        <taxon>Amblyomma</taxon>
    </lineage>
</organism>
<feature type="signal peptide" evidence="1">
    <location>
        <begin position="1"/>
        <end position="23"/>
    </location>
</feature>
<protein>
    <submittedName>
        <fullName evidence="2">Putative conserved secreted protein</fullName>
    </submittedName>
</protein>